<keyword evidence="7" id="KW-0539">Nucleus</keyword>
<keyword evidence="6" id="KW-0862">Zinc</keyword>
<keyword evidence="2" id="KW-0217">Developmental protein</keyword>
<name>A0AAF1AQT0_DAUCS</name>
<accession>A0AAF1AQT0</accession>
<evidence type="ECO:0000313" key="11">
    <source>
        <dbReference type="Proteomes" id="UP000077755"/>
    </source>
</evidence>
<comment type="subcellular location">
    <subcellularLocation>
        <location evidence="1">Nucleus</location>
    </subcellularLocation>
</comment>
<gene>
    <name evidence="10" type="ORF">DCAR_0208186</name>
</gene>
<evidence type="ECO:0000256" key="4">
    <source>
        <dbReference type="ARBA" id="ARBA00022771"/>
    </source>
</evidence>
<dbReference type="InterPro" id="IPR036236">
    <property type="entry name" value="Znf_C2H2_sf"/>
</dbReference>
<keyword evidence="4" id="KW-0863">Zinc-finger</keyword>
<reference evidence="10" key="2">
    <citation type="submission" date="2022-03" db="EMBL/GenBank/DDBJ databases">
        <title>Draft title - Genomic analysis of global carrot germplasm unveils the trajectory of domestication and the origin of high carotenoid orange carrot.</title>
        <authorList>
            <person name="Iorizzo M."/>
            <person name="Ellison S."/>
            <person name="Senalik D."/>
            <person name="Macko-Podgorni A."/>
            <person name="Grzebelus D."/>
            <person name="Bostan H."/>
            <person name="Rolling W."/>
            <person name="Curaba J."/>
            <person name="Simon P."/>
        </authorList>
    </citation>
    <scope>NUCLEOTIDE SEQUENCE</scope>
    <source>
        <tissue evidence="10">Leaf</tissue>
    </source>
</reference>
<protein>
    <recommendedName>
        <fullName evidence="9">C2H2-type domain-containing protein</fullName>
    </recommendedName>
</protein>
<dbReference type="GO" id="GO:0003700">
    <property type="term" value="F:DNA-binding transcription factor activity"/>
    <property type="evidence" value="ECO:0007669"/>
    <property type="project" value="InterPro"/>
</dbReference>
<dbReference type="InterPro" id="IPR045320">
    <property type="entry name" value="JAGGED/SL1-like"/>
</dbReference>
<dbReference type="AlphaFoldDB" id="A0AAF1AQT0"/>
<dbReference type="Gene3D" id="3.30.160.60">
    <property type="entry name" value="Classic Zinc Finger"/>
    <property type="match status" value="1"/>
</dbReference>
<feature type="region of interest" description="Disordered" evidence="8">
    <location>
        <begin position="221"/>
        <end position="253"/>
    </location>
</feature>
<dbReference type="Pfam" id="PF13912">
    <property type="entry name" value="zf-C2H2_6"/>
    <property type="match status" value="1"/>
</dbReference>
<evidence type="ECO:0000256" key="8">
    <source>
        <dbReference type="SAM" id="MobiDB-lite"/>
    </source>
</evidence>
<evidence type="ECO:0000256" key="2">
    <source>
        <dbReference type="ARBA" id="ARBA00022473"/>
    </source>
</evidence>
<dbReference type="GO" id="GO:0030154">
    <property type="term" value="P:cell differentiation"/>
    <property type="evidence" value="ECO:0007669"/>
    <property type="project" value="UniProtKB-KW"/>
</dbReference>
<dbReference type="GO" id="GO:0008270">
    <property type="term" value="F:zinc ion binding"/>
    <property type="evidence" value="ECO:0007669"/>
    <property type="project" value="UniProtKB-KW"/>
</dbReference>
<dbReference type="PANTHER" id="PTHR45730:SF32">
    <property type="entry name" value="ZINC FINGER PROTEIN JAGGED"/>
    <property type="match status" value="1"/>
</dbReference>
<dbReference type="Proteomes" id="UP000077755">
    <property type="component" value="Chromosome 2"/>
</dbReference>
<keyword evidence="5" id="KW-0221">Differentiation</keyword>
<evidence type="ECO:0000259" key="9">
    <source>
        <dbReference type="PROSITE" id="PS00028"/>
    </source>
</evidence>
<organism evidence="10 11">
    <name type="scientific">Daucus carota subsp. sativus</name>
    <name type="common">Carrot</name>
    <dbReference type="NCBI Taxonomy" id="79200"/>
    <lineage>
        <taxon>Eukaryota</taxon>
        <taxon>Viridiplantae</taxon>
        <taxon>Streptophyta</taxon>
        <taxon>Embryophyta</taxon>
        <taxon>Tracheophyta</taxon>
        <taxon>Spermatophyta</taxon>
        <taxon>Magnoliopsida</taxon>
        <taxon>eudicotyledons</taxon>
        <taxon>Gunneridae</taxon>
        <taxon>Pentapetalae</taxon>
        <taxon>asterids</taxon>
        <taxon>campanulids</taxon>
        <taxon>Apiales</taxon>
        <taxon>Apiaceae</taxon>
        <taxon>Apioideae</taxon>
        <taxon>Scandiceae</taxon>
        <taxon>Daucinae</taxon>
        <taxon>Daucus</taxon>
        <taxon>Daucus sect. Daucus</taxon>
    </lineage>
</organism>
<feature type="compositionally biased region" description="Low complexity" evidence="8">
    <location>
        <begin position="226"/>
        <end position="244"/>
    </location>
</feature>
<dbReference type="PANTHER" id="PTHR45730">
    <property type="entry name" value="ZINC FINGER PROTEIN JAGGED"/>
    <property type="match status" value="1"/>
</dbReference>
<dbReference type="GO" id="GO:0048653">
    <property type="term" value="P:anther development"/>
    <property type="evidence" value="ECO:0007669"/>
    <property type="project" value="UniProtKB-ARBA"/>
</dbReference>
<keyword evidence="3" id="KW-0479">Metal-binding</keyword>
<reference evidence="10" key="1">
    <citation type="journal article" date="2016" name="Nat. Genet.">
        <title>A high-quality carrot genome assembly provides new insights into carotenoid accumulation and asterid genome evolution.</title>
        <authorList>
            <person name="Iorizzo M."/>
            <person name="Ellison S."/>
            <person name="Senalik D."/>
            <person name="Zeng P."/>
            <person name="Satapoomin P."/>
            <person name="Huang J."/>
            <person name="Bowman M."/>
            <person name="Iovene M."/>
            <person name="Sanseverino W."/>
            <person name="Cavagnaro P."/>
            <person name="Yildiz M."/>
            <person name="Macko-Podgorni A."/>
            <person name="Moranska E."/>
            <person name="Grzebelus E."/>
            <person name="Grzebelus D."/>
            <person name="Ashrafi H."/>
            <person name="Zheng Z."/>
            <person name="Cheng S."/>
            <person name="Spooner D."/>
            <person name="Van Deynze A."/>
            <person name="Simon P."/>
        </authorList>
    </citation>
    <scope>NUCLEOTIDE SEQUENCE</scope>
    <source>
        <tissue evidence="10">Leaf</tissue>
    </source>
</reference>
<dbReference type="FunFam" id="3.30.160.60:FF:002425">
    <property type="entry name" value="Zinc finger protein STAMENLESS 1"/>
    <property type="match status" value="1"/>
</dbReference>
<feature type="region of interest" description="Disordered" evidence="8">
    <location>
        <begin position="1"/>
        <end position="25"/>
    </location>
</feature>
<evidence type="ECO:0000256" key="6">
    <source>
        <dbReference type="ARBA" id="ARBA00022833"/>
    </source>
</evidence>
<dbReference type="GO" id="GO:0005634">
    <property type="term" value="C:nucleus"/>
    <property type="evidence" value="ECO:0007669"/>
    <property type="project" value="UniProtKB-SubCell"/>
</dbReference>
<feature type="domain" description="C2H2-type" evidence="9">
    <location>
        <begin position="53"/>
        <end position="73"/>
    </location>
</feature>
<sequence>MLGERERPVEGNPLDLNNLPGEDFPGKDILKSPLHLLKKHGRESDEEGKVYECRFCSLKFSKSQALGGHMNRHRQERETETLNRARQLVFGNDNLIPPTPHHRLGGQLPILSHGGYNHHHHQTSDPLRGAGYPPARYYGGSSSSTNIPPPESYMYPPSPRLAPPPINDYFVGHAVLPSAQIPCYNSNTAATRETAVNNYTCMGAPIGSGFMLGSGGGRNTSTILQNDNNNNYLDSTTSNSSNNNVEEGEEIAR</sequence>
<evidence type="ECO:0000256" key="5">
    <source>
        <dbReference type="ARBA" id="ARBA00022782"/>
    </source>
</evidence>
<evidence type="ECO:0000256" key="7">
    <source>
        <dbReference type="ARBA" id="ARBA00023242"/>
    </source>
</evidence>
<evidence type="ECO:0000256" key="3">
    <source>
        <dbReference type="ARBA" id="ARBA00022723"/>
    </source>
</evidence>
<dbReference type="InterPro" id="IPR013087">
    <property type="entry name" value="Znf_C2H2_type"/>
</dbReference>
<dbReference type="EMBL" id="CP093344">
    <property type="protein sequence ID" value="WOG88951.1"/>
    <property type="molecule type" value="Genomic_DNA"/>
</dbReference>
<evidence type="ECO:0000256" key="1">
    <source>
        <dbReference type="ARBA" id="ARBA00004123"/>
    </source>
</evidence>
<dbReference type="GO" id="GO:0048440">
    <property type="term" value="P:carpel development"/>
    <property type="evidence" value="ECO:0007669"/>
    <property type="project" value="UniProtKB-ARBA"/>
</dbReference>
<evidence type="ECO:0000313" key="10">
    <source>
        <dbReference type="EMBL" id="WOG88951.1"/>
    </source>
</evidence>
<proteinExistence type="predicted"/>
<dbReference type="PROSITE" id="PS00028">
    <property type="entry name" value="ZINC_FINGER_C2H2_1"/>
    <property type="match status" value="1"/>
</dbReference>
<dbReference type="SUPFAM" id="SSF57667">
    <property type="entry name" value="beta-beta-alpha zinc fingers"/>
    <property type="match status" value="1"/>
</dbReference>
<keyword evidence="11" id="KW-1185">Reference proteome</keyword>